<feature type="coiled-coil region" evidence="1">
    <location>
        <begin position="138"/>
        <end position="203"/>
    </location>
</feature>
<evidence type="ECO:0000256" key="1">
    <source>
        <dbReference type="SAM" id="Coils"/>
    </source>
</evidence>
<keyword evidence="3" id="KW-1185">Reference proteome</keyword>
<dbReference type="GO" id="GO:0015562">
    <property type="term" value="F:efflux transmembrane transporter activity"/>
    <property type="evidence" value="ECO:0007669"/>
    <property type="project" value="TreeGrafter"/>
</dbReference>
<proteinExistence type="predicted"/>
<dbReference type="Gene3D" id="2.40.420.20">
    <property type="match status" value="1"/>
</dbReference>
<reference evidence="2 3" key="1">
    <citation type="submission" date="2018-09" db="EMBL/GenBank/DDBJ databases">
        <title>Hymenobacter medium sp. nov., isolated from R2A medium.</title>
        <authorList>
            <person name="Yingchao G."/>
        </authorList>
    </citation>
    <scope>NUCLEOTIDE SEQUENCE [LARGE SCALE GENOMIC DNA]</scope>
    <source>
        <strain evidence="3">sh-6</strain>
    </source>
</reference>
<organism evidence="2 3">
    <name type="scientific">Hymenobacter oligotrophus</name>
    <dbReference type="NCBI Taxonomy" id="2319843"/>
    <lineage>
        <taxon>Bacteria</taxon>
        <taxon>Pseudomonadati</taxon>
        <taxon>Bacteroidota</taxon>
        <taxon>Cytophagia</taxon>
        <taxon>Cytophagales</taxon>
        <taxon>Hymenobacteraceae</taxon>
        <taxon>Hymenobacter</taxon>
    </lineage>
</organism>
<dbReference type="PANTHER" id="PTHR30469">
    <property type="entry name" value="MULTIDRUG RESISTANCE PROTEIN MDTA"/>
    <property type="match status" value="1"/>
</dbReference>
<dbReference type="Proteomes" id="UP000262802">
    <property type="component" value="Chromosome"/>
</dbReference>
<dbReference type="EMBL" id="CP032317">
    <property type="protein sequence ID" value="AYA37596.1"/>
    <property type="molecule type" value="Genomic_DNA"/>
</dbReference>
<dbReference type="GO" id="GO:1990281">
    <property type="term" value="C:efflux pump complex"/>
    <property type="evidence" value="ECO:0007669"/>
    <property type="project" value="TreeGrafter"/>
</dbReference>
<name>A0A3B7RED0_9BACT</name>
<evidence type="ECO:0000313" key="2">
    <source>
        <dbReference type="EMBL" id="AYA37596.1"/>
    </source>
</evidence>
<accession>A0A3B7RED0</accession>
<gene>
    <name evidence="2" type="ORF">D3Y59_11375</name>
</gene>
<protein>
    <submittedName>
        <fullName evidence="2">Efflux RND transporter periplasmic adaptor subunit</fullName>
    </submittedName>
</protein>
<dbReference type="KEGG" id="hyh:D3Y59_11375"/>
<dbReference type="RefSeq" id="WP_119445163.1">
    <property type="nucleotide sequence ID" value="NZ_CP032317.1"/>
</dbReference>
<dbReference type="Gene3D" id="2.40.50.100">
    <property type="match status" value="1"/>
</dbReference>
<keyword evidence="1" id="KW-0175">Coiled coil</keyword>
<dbReference type="OrthoDB" id="9806939at2"/>
<dbReference type="PANTHER" id="PTHR30469:SF33">
    <property type="entry name" value="SLR1207 PROTEIN"/>
    <property type="match status" value="1"/>
</dbReference>
<dbReference type="AlphaFoldDB" id="A0A3B7RED0"/>
<dbReference type="Gene3D" id="1.10.287.470">
    <property type="entry name" value="Helix hairpin bin"/>
    <property type="match status" value="1"/>
</dbReference>
<evidence type="ECO:0000313" key="3">
    <source>
        <dbReference type="Proteomes" id="UP000262802"/>
    </source>
</evidence>
<dbReference type="Gene3D" id="2.40.30.170">
    <property type="match status" value="1"/>
</dbReference>
<sequence length="416" mass="45657">MDRAISPATHAKRRARRLLLVVVALAVAAVGLWAFRGVLKPSIRQEEILTAAVETGDVEASIAASGLIIPAHEAVITSPIQSSIRRVLLTAGAKVQPGQAILELDKELTSSALAKLQDEQLQNRNKSTLLQLSLERSLNDLEAQEKVQQEKVRSLQSALRDEQHLLGIGSGTQESVRQAELNLKIAELELQKVRRQISNQRRSNDADERGLGYTMQIQDRNIAELAHKLQQANISSEQAGVLTWVSEDIGSTVNQGQVLARVADLSSFRVRGTVADSYADSLHVGDPVIVRLGSSTDLRGTISSISPAADKGVMTFYAQLEQNNHPALRANLRTDVYVVTRAHRGVLRVKNGPFYQGGREQSVFVLEDGKAVRRTVRFGDSNFDYVQIIGGLRPGEELIISETKDYEQAPELSIKR</sequence>